<proteinExistence type="predicted"/>
<sequence>MSKEYKLEKVFASLPRTVRGLPLVISGDPAGKKFLYCNGNNVYIREIADPTLCDIYSEHAQLTTVAKYSPSGFYIASGDQSGKLRIWDTTQSTHILKAEYPLIAGPIRDVTWNDDSKRIAIVGEGRDRFGHVFLFDTGTSNGNLSGQSRAMTSIDFKPTRPYRLVSGSEDNTVAIFEGPPFKFKTLFHHHGRFVNSVRYNKDGSLFASGGADGKVILYEGVEGEKVAELVDDKAAHAGGVFALSWSPDGKQLATVSGDKTLKIWDVTDKKLIKTVTFGNAIEDQQLAVTWQSDVIITVSLAGFIHYVDPSSGDIKKIIRGHNKPITALALSADKKFAFTADFEGNITRWHLTDGNSQRLPPIHKSQVSGLVVTTKGVLISIAWDDTIAFTPGVLDSADVKSTIQKLASQPRGVAASADGQTIVVGCQRGIIVFNGDRESAVVNTNYEVQCIAYHKSGKWVAAGGADNKLHVYAVQDLTFTEKTTLAHAGALTSVTFSDDGKYLVSTDINRKVIPYSVDSDFAVASSKDWTYHNARVNCSSFSPNGRFIATGGLDTNVLIWDIEHSGESPIEIKGAHASSPINAVAWLDEKRVLTVGQDSNIKIWSLVLP</sequence>
<dbReference type="Proteomes" id="UP000887576">
    <property type="component" value="Unplaced"/>
</dbReference>
<protein>
    <submittedName>
        <fullName evidence="2">Actin interacting protein 1</fullName>
    </submittedName>
</protein>
<evidence type="ECO:0000313" key="1">
    <source>
        <dbReference type="Proteomes" id="UP000887576"/>
    </source>
</evidence>
<organism evidence="1 2">
    <name type="scientific">Panagrolaimus sp. JU765</name>
    <dbReference type="NCBI Taxonomy" id="591449"/>
    <lineage>
        <taxon>Eukaryota</taxon>
        <taxon>Metazoa</taxon>
        <taxon>Ecdysozoa</taxon>
        <taxon>Nematoda</taxon>
        <taxon>Chromadorea</taxon>
        <taxon>Rhabditida</taxon>
        <taxon>Tylenchina</taxon>
        <taxon>Panagrolaimomorpha</taxon>
        <taxon>Panagrolaimoidea</taxon>
        <taxon>Panagrolaimidae</taxon>
        <taxon>Panagrolaimus</taxon>
    </lineage>
</organism>
<name>A0AC34PV90_9BILA</name>
<accession>A0AC34PV90</accession>
<reference evidence="2" key="1">
    <citation type="submission" date="2022-11" db="UniProtKB">
        <authorList>
            <consortium name="WormBaseParasite"/>
        </authorList>
    </citation>
    <scope>IDENTIFICATION</scope>
</reference>
<dbReference type="WBParaSite" id="JU765_v2.g10223.t1">
    <property type="protein sequence ID" value="JU765_v2.g10223.t1"/>
    <property type="gene ID" value="JU765_v2.g10223"/>
</dbReference>
<evidence type="ECO:0000313" key="2">
    <source>
        <dbReference type="WBParaSite" id="JU765_v2.g10223.t1"/>
    </source>
</evidence>